<sequence>MGISSRFRLLSPSVGQVVYALLTRLPLRFTRASSRISPFDLHVLGTPPAFVLSQDQTLHDSLIAHLFALLPRTFVIDSGLYIQTRTLALIHCIVQFSKNRVASCD</sequence>
<evidence type="ECO:0000313" key="1">
    <source>
        <dbReference type="EMBL" id="ETI86646.1"/>
    </source>
</evidence>
<dbReference type="EMBL" id="AZMC01000287">
    <property type="protein sequence ID" value="ETI86646.1"/>
    <property type="molecule type" value="Genomic_DNA"/>
</dbReference>
<comment type="caution">
    <text evidence="1">The sequence shown here is derived from an EMBL/GenBank/DDBJ whole genome shotgun (WGS) entry which is preliminary data.</text>
</comment>
<gene>
    <name evidence="1" type="ORF">Q612_NSC00287G0002</name>
</gene>
<name>W1TYY7_9FIRM</name>
<dbReference type="Proteomes" id="UP000018840">
    <property type="component" value="Unassembled WGS sequence"/>
</dbReference>
<organism evidence="1 2">
    <name type="scientific">Negativicoccus succinicivorans DORA_17_25</name>
    <dbReference type="NCBI Taxonomy" id="1403945"/>
    <lineage>
        <taxon>Bacteria</taxon>
        <taxon>Bacillati</taxon>
        <taxon>Bacillota</taxon>
        <taxon>Negativicutes</taxon>
        <taxon>Veillonellales</taxon>
        <taxon>Veillonellaceae</taxon>
        <taxon>Negativicoccus</taxon>
    </lineage>
</organism>
<proteinExistence type="predicted"/>
<dbReference type="AlphaFoldDB" id="W1TYY7"/>
<reference evidence="1 2" key="1">
    <citation type="submission" date="2013-12" db="EMBL/GenBank/DDBJ databases">
        <title>A Varibaculum cambriense genome reconstructed from a premature infant gut community with otherwise low bacterial novelty that shifts toward anaerobic metabolism during the third week of life.</title>
        <authorList>
            <person name="Brown C.T."/>
            <person name="Sharon I."/>
            <person name="Thomas B.C."/>
            <person name="Castelle C.J."/>
            <person name="Morowitz M.J."/>
            <person name="Banfield J.F."/>
        </authorList>
    </citation>
    <scope>NUCLEOTIDE SEQUENCE [LARGE SCALE GENOMIC DNA]</scope>
    <source>
        <strain evidence="2">DORA_17_25</strain>
    </source>
</reference>
<accession>W1TYY7</accession>
<protein>
    <submittedName>
        <fullName evidence="1">Uncharacterized protein</fullName>
    </submittedName>
</protein>
<evidence type="ECO:0000313" key="2">
    <source>
        <dbReference type="Proteomes" id="UP000018840"/>
    </source>
</evidence>
<feature type="non-terminal residue" evidence="1">
    <location>
        <position position="105"/>
    </location>
</feature>